<dbReference type="EMBL" id="MW046477">
    <property type="protein sequence ID" value="QTE03910.1"/>
    <property type="molecule type" value="Genomic_DNA"/>
</dbReference>
<sequence length="523" mass="56823">MARGWVPPGYSYLGPGNDLHRGPPRNANDVLAQDHDRRYTAIMEAGGQPYTRWSEADREFYENLTVNDIPTAVAKGLFGIKKGIHAAGLRSSVEDLPRSRNMARSGRLRGSTSFNDESQRRAIEHGKAAAAEARRARDERVNAGRLGLGDMVQGANNDAETSLANLPRVPDDDDLGENNGTLLDDMEVPGNDGENVEIGNAMVSFAAGGGGPNAQSKETPVSIPPSITYGLQETHTTILPWTGWLAAVNIDYGTPVQLPIRMNAISDMIPVTTIASPASGAAFGAKGISGRKVDTAGNASTLQFPATFTGGSTDPTERPAWRNYWFDIYDYYTVLKCHYEIIFENPLAATSVGNLGLLVGTQFDSYSDTASSVGNVMPLATLADSLYFKNMRWEKTDSQYINEQQRTDGNRSVISGTWMPGMTKRNIVNDGDVKTWTKTDGTIPNLKEIFTVNFWRHPFAIATGGTTSQGFANIQINLKYVVQFKDLKLQARYPNTTSAAGFDIQQNLTNTPITGDAQALPIV</sequence>
<dbReference type="Pfam" id="PF08398">
    <property type="entry name" value="Phospholip_A2_4"/>
    <property type="match status" value="1"/>
</dbReference>
<reference evidence="2" key="1">
    <citation type="submission" date="2020-09" db="EMBL/GenBank/DDBJ databases">
        <title>Parvovirus dark matter in the feces of wild birds.</title>
        <authorList>
            <person name="Dai Z."/>
            <person name="Yang S."/>
            <person name="Zhang W."/>
        </authorList>
    </citation>
    <scope>NUCLEOTIDE SEQUENCE</scope>
    <source>
        <strain evidence="2">Fmg67par025</strain>
    </source>
</reference>
<proteinExistence type="predicted"/>
<evidence type="ECO:0000313" key="2">
    <source>
        <dbReference type="EMBL" id="QTE03910.1"/>
    </source>
</evidence>
<protein>
    <submittedName>
        <fullName evidence="2">Capsid protein</fullName>
    </submittedName>
</protein>
<dbReference type="GO" id="GO:0005198">
    <property type="term" value="F:structural molecule activity"/>
    <property type="evidence" value="ECO:0007669"/>
    <property type="project" value="InterPro"/>
</dbReference>
<feature type="domain" description="Phospholipase A2-like" evidence="1">
    <location>
        <begin position="3"/>
        <end position="81"/>
    </location>
</feature>
<organism evidence="2">
    <name type="scientific">Phoenicopteridae parvo-like hybrid virus</name>
    <dbReference type="NCBI Taxonomy" id="2794528"/>
    <lineage>
        <taxon>Viruses</taxon>
        <taxon>Monodnaviria</taxon>
        <taxon>Shotokuvirae</taxon>
        <taxon>Cossaviricota</taxon>
        <taxon>Quintoviricetes</taxon>
        <taxon>Piccovirales</taxon>
        <taxon>Parvoviridae</taxon>
    </lineage>
</organism>
<accession>A0A8A4XE43</accession>
<evidence type="ECO:0000259" key="1">
    <source>
        <dbReference type="Pfam" id="PF08398"/>
    </source>
</evidence>
<dbReference type="InterPro" id="IPR013607">
    <property type="entry name" value="Phospholipase_A2-like"/>
</dbReference>
<name>A0A8A4XE43_9VIRU</name>